<proteinExistence type="predicted"/>
<gene>
    <name evidence="1" type="ORF">K3G42_032696</name>
</gene>
<comment type="caution">
    <text evidence="1">The sequence shown here is derived from an EMBL/GenBank/DDBJ whole genome shotgun (WGS) entry which is preliminary data.</text>
</comment>
<dbReference type="EMBL" id="CM037615">
    <property type="protein sequence ID" value="KAH8014969.1"/>
    <property type="molecule type" value="Genomic_DNA"/>
</dbReference>
<name>A0ACB8G5M9_9SAUR</name>
<dbReference type="Proteomes" id="UP000827872">
    <property type="component" value="Linkage Group LG02"/>
</dbReference>
<organism evidence="1 2">
    <name type="scientific">Sphaerodactylus townsendi</name>
    <dbReference type="NCBI Taxonomy" id="933632"/>
    <lineage>
        <taxon>Eukaryota</taxon>
        <taxon>Metazoa</taxon>
        <taxon>Chordata</taxon>
        <taxon>Craniata</taxon>
        <taxon>Vertebrata</taxon>
        <taxon>Euteleostomi</taxon>
        <taxon>Lepidosauria</taxon>
        <taxon>Squamata</taxon>
        <taxon>Bifurcata</taxon>
        <taxon>Gekkota</taxon>
        <taxon>Sphaerodactylidae</taxon>
        <taxon>Sphaerodactylus</taxon>
    </lineage>
</organism>
<evidence type="ECO:0000313" key="2">
    <source>
        <dbReference type="Proteomes" id="UP000827872"/>
    </source>
</evidence>
<sequence length="500" mass="55234">MQVQNMDEATTDVQKEGTQPLEDPKRAKTFPPNEGPVKKASVFCFKKRKKPCKDGLDKDEDQGSESLDMKSTNQHSSTVLNSEEEEPKPSWTSGGAWLAFKRLVTLRRRSRFALKKEDQLGSEVQVESSVEDSSLCHLPKEPGSSGLRIPCLRFSRGKKKSSPSETTEEPDQDKKTNEITNLFSNKANHEPESIVTDNSVSSVQSCTRGPEETDRGVEITHGDMIISSGENTLAVEMRPCADHYTDCLLQSEIIHSETVLETEQEKQIFQLHHGSLYGSPEEAENHKIDFGVEIGPLVSQDLPEDKPTVVELQSTINRQTEEVELEISAKDINVGEENVAKESHSVEVLLHCSPCVLAGETLNVPNCFPEEVKSEENKLSLGAGIVITITEAEEFQDEEETSPACEFFPFSHTSKQKGSKKSDKGVHSRAGSSGHTREGKTASQVSSPLGANNQERRTPEQQEILLIETAASLVKAAIQSSIEQLVNEMALDQNKQNSFM</sequence>
<evidence type="ECO:0000313" key="1">
    <source>
        <dbReference type="EMBL" id="KAH8014969.1"/>
    </source>
</evidence>
<keyword evidence="2" id="KW-1185">Reference proteome</keyword>
<protein>
    <submittedName>
        <fullName evidence="1">Uncharacterized protein</fullName>
    </submittedName>
</protein>
<reference evidence="1" key="1">
    <citation type="submission" date="2021-08" db="EMBL/GenBank/DDBJ databases">
        <title>The first chromosome-level gecko genome reveals the dynamic sex chromosomes of Neotropical dwarf geckos (Sphaerodactylidae: Sphaerodactylus).</title>
        <authorList>
            <person name="Pinto B.J."/>
            <person name="Keating S.E."/>
            <person name="Gamble T."/>
        </authorList>
    </citation>
    <scope>NUCLEOTIDE SEQUENCE</scope>
    <source>
        <strain evidence="1">TG3544</strain>
    </source>
</reference>
<accession>A0ACB8G5M9</accession>